<accession>A0A381Z306</accession>
<organism evidence="1">
    <name type="scientific">marine metagenome</name>
    <dbReference type="NCBI Taxonomy" id="408172"/>
    <lineage>
        <taxon>unclassified sequences</taxon>
        <taxon>metagenomes</taxon>
        <taxon>ecological metagenomes</taxon>
    </lineage>
</organism>
<reference evidence="1" key="1">
    <citation type="submission" date="2018-05" db="EMBL/GenBank/DDBJ databases">
        <authorList>
            <person name="Lanie J.A."/>
            <person name="Ng W.-L."/>
            <person name="Kazmierczak K.M."/>
            <person name="Andrzejewski T.M."/>
            <person name="Davidsen T.M."/>
            <person name="Wayne K.J."/>
            <person name="Tettelin H."/>
            <person name="Glass J.I."/>
            <person name="Rusch D."/>
            <person name="Podicherti R."/>
            <person name="Tsui H.-C.T."/>
            <person name="Winkler M.E."/>
        </authorList>
    </citation>
    <scope>NUCLEOTIDE SEQUENCE</scope>
</reference>
<evidence type="ECO:0000313" key="1">
    <source>
        <dbReference type="EMBL" id="SVA83668.1"/>
    </source>
</evidence>
<protein>
    <submittedName>
        <fullName evidence="1">Uncharacterized protein</fullName>
    </submittedName>
</protein>
<sequence length="50" mass="5795">MKKIRENRKLIKGVGPLLLRIKKIVNSKLSVYRLYCGLVTRLLSPMGIQR</sequence>
<gene>
    <name evidence="1" type="ORF">METZ01_LOCUS136522</name>
</gene>
<dbReference type="EMBL" id="UINC01019770">
    <property type="protein sequence ID" value="SVA83668.1"/>
    <property type="molecule type" value="Genomic_DNA"/>
</dbReference>
<dbReference type="AlphaFoldDB" id="A0A381Z306"/>
<proteinExistence type="predicted"/>
<name>A0A381Z306_9ZZZZ</name>